<feature type="region of interest" description="Disordered" evidence="1">
    <location>
        <begin position="24"/>
        <end position="132"/>
    </location>
</feature>
<evidence type="ECO:0000313" key="3">
    <source>
        <dbReference type="Proteomes" id="UP001642360"/>
    </source>
</evidence>
<feature type="compositionally biased region" description="Basic and acidic residues" evidence="1">
    <location>
        <begin position="44"/>
        <end position="56"/>
    </location>
</feature>
<gene>
    <name evidence="2" type="ORF">ILEXP_LOCUS43641</name>
</gene>
<proteinExistence type="predicted"/>
<feature type="compositionally biased region" description="Basic and acidic residues" evidence="1">
    <location>
        <begin position="78"/>
        <end position="96"/>
    </location>
</feature>
<comment type="caution">
    <text evidence="2">The sequence shown here is derived from an EMBL/GenBank/DDBJ whole genome shotgun (WGS) entry which is preliminary data.</text>
</comment>
<dbReference type="EMBL" id="CAUOFW020006239">
    <property type="protein sequence ID" value="CAK9173909.1"/>
    <property type="molecule type" value="Genomic_DNA"/>
</dbReference>
<accession>A0ABC8U219</accession>
<sequence>MHVIGLEKWANRKKVVDLYVEHIKKSSSDENDSDNEEYLQGESSESKFFYDSKYDTENSPSYENAIDGDANFVGKGKVKSDKDKRVENNKQKKDQNTRATGMDNDYSLGGEDCELNEKRSLSGLSDGDEARR</sequence>
<keyword evidence="3" id="KW-1185">Reference proteome</keyword>
<dbReference type="AlphaFoldDB" id="A0ABC8U219"/>
<reference evidence="2 3" key="1">
    <citation type="submission" date="2024-02" db="EMBL/GenBank/DDBJ databases">
        <authorList>
            <person name="Vignale AGUSTIN F."/>
            <person name="Sosa J E."/>
            <person name="Modenutti C."/>
        </authorList>
    </citation>
    <scope>NUCLEOTIDE SEQUENCE [LARGE SCALE GENOMIC DNA]</scope>
</reference>
<feature type="compositionally biased region" description="Acidic residues" evidence="1">
    <location>
        <begin position="29"/>
        <end position="39"/>
    </location>
</feature>
<protein>
    <submittedName>
        <fullName evidence="2">Uncharacterized protein</fullName>
    </submittedName>
</protein>
<evidence type="ECO:0000313" key="2">
    <source>
        <dbReference type="EMBL" id="CAK9173909.1"/>
    </source>
</evidence>
<dbReference type="Proteomes" id="UP001642360">
    <property type="component" value="Unassembled WGS sequence"/>
</dbReference>
<evidence type="ECO:0000256" key="1">
    <source>
        <dbReference type="SAM" id="MobiDB-lite"/>
    </source>
</evidence>
<name>A0ABC8U219_9AQUA</name>
<organism evidence="2 3">
    <name type="scientific">Ilex paraguariensis</name>
    <name type="common">yerba mate</name>
    <dbReference type="NCBI Taxonomy" id="185542"/>
    <lineage>
        <taxon>Eukaryota</taxon>
        <taxon>Viridiplantae</taxon>
        <taxon>Streptophyta</taxon>
        <taxon>Embryophyta</taxon>
        <taxon>Tracheophyta</taxon>
        <taxon>Spermatophyta</taxon>
        <taxon>Magnoliopsida</taxon>
        <taxon>eudicotyledons</taxon>
        <taxon>Gunneridae</taxon>
        <taxon>Pentapetalae</taxon>
        <taxon>asterids</taxon>
        <taxon>campanulids</taxon>
        <taxon>Aquifoliales</taxon>
        <taxon>Aquifoliaceae</taxon>
        <taxon>Ilex</taxon>
    </lineage>
</organism>